<dbReference type="Proteomes" id="UP000008066">
    <property type="component" value="Unassembled WGS sequence"/>
</dbReference>
<feature type="compositionally biased region" description="Polar residues" evidence="2">
    <location>
        <begin position="840"/>
        <end position="874"/>
    </location>
</feature>
<keyword evidence="1" id="KW-0175">Coiled coil</keyword>
<reference evidence="3 4" key="1">
    <citation type="journal article" date="2011" name="Cell">
        <title>Insight into structure and assembly of the nuclear pore complex by utilizing the genome of a eukaryotic thermophile.</title>
        <authorList>
            <person name="Amlacher S."/>
            <person name="Sarges P."/>
            <person name="Flemming D."/>
            <person name="van Noort V."/>
            <person name="Kunze R."/>
            <person name="Devos D.P."/>
            <person name="Arumugam M."/>
            <person name="Bork P."/>
            <person name="Hurt E."/>
        </authorList>
    </citation>
    <scope>NUCLEOTIDE SEQUENCE [LARGE SCALE GENOMIC DNA]</scope>
    <source>
        <strain evidence="4">DSM 1495 / CBS 144.50 / IMI 039719</strain>
    </source>
</reference>
<feature type="compositionally biased region" description="Low complexity" evidence="2">
    <location>
        <begin position="275"/>
        <end position="298"/>
    </location>
</feature>
<evidence type="ECO:0000256" key="2">
    <source>
        <dbReference type="SAM" id="MobiDB-lite"/>
    </source>
</evidence>
<feature type="region of interest" description="Disordered" evidence="2">
    <location>
        <begin position="656"/>
        <end position="954"/>
    </location>
</feature>
<dbReference type="GO" id="GO:0031124">
    <property type="term" value="P:mRNA 3'-end processing"/>
    <property type="evidence" value="ECO:0007669"/>
    <property type="project" value="TreeGrafter"/>
</dbReference>
<feature type="region of interest" description="Disordered" evidence="2">
    <location>
        <begin position="428"/>
        <end position="516"/>
    </location>
</feature>
<evidence type="ECO:0000256" key="1">
    <source>
        <dbReference type="SAM" id="Coils"/>
    </source>
</evidence>
<dbReference type="eggNOG" id="ENOG502S03E">
    <property type="taxonomic scope" value="Eukaryota"/>
</dbReference>
<dbReference type="KEGG" id="cthr:CTHT_0074460"/>
<feature type="compositionally biased region" description="Basic and acidic residues" evidence="2">
    <location>
        <begin position="170"/>
        <end position="190"/>
    </location>
</feature>
<feature type="compositionally biased region" description="Low complexity" evidence="2">
    <location>
        <begin position="201"/>
        <end position="217"/>
    </location>
</feature>
<feature type="region of interest" description="Disordered" evidence="2">
    <location>
        <begin position="1"/>
        <end position="130"/>
    </location>
</feature>
<feature type="compositionally biased region" description="Basic residues" evidence="2">
    <location>
        <begin position="34"/>
        <end position="43"/>
    </location>
</feature>
<feature type="compositionally biased region" description="Low complexity" evidence="2">
    <location>
        <begin position="1233"/>
        <end position="1247"/>
    </location>
</feature>
<dbReference type="RefSeq" id="XP_006697698.1">
    <property type="nucleotide sequence ID" value="XM_006697635.1"/>
</dbReference>
<dbReference type="AlphaFoldDB" id="G0SI46"/>
<dbReference type="GeneID" id="18261484"/>
<feature type="compositionally biased region" description="Low complexity" evidence="2">
    <location>
        <begin position="466"/>
        <end position="479"/>
    </location>
</feature>
<proteinExistence type="predicted"/>
<organism evidence="4">
    <name type="scientific">Chaetomium thermophilum (strain DSM 1495 / CBS 144.50 / IMI 039719)</name>
    <name type="common">Thermochaetoides thermophila</name>
    <dbReference type="NCBI Taxonomy" id="759272"/>
    <lineage>
        <taxon>Eukaryota</taxon>
        <taxon>Fungi</taxon>
        <taxon>Dikarya</taxon>
        <taxon>Ascomycota</taxon>
        <taxon>Pezizomycotina</taxon>
        <taxon>Sordariomycetes</taxon>
        <taxon>Sordariomycetidae</taxon>
        <taxon>Sordariales</taxon>
        <taxon>Chaetomiaceae</taxon>
        <taxon>Thermochaetoides</taxon>
    </lineage>
</organism>
<dbReference type="OMA" id="QWQTEWT"/>
<gene>
    <name evidence="3" type="ORF">CTHT_0074460</name>
</gene>
<feature type="compositionally biased region" description="Basic and acidic residues" evidence="2">
    <location>
        <begin position="666"/>
        <end position="688"/>
    </location>
</feature>
<feature type="compositionally biased region" description="Low complexity" evidence="2">
    <location>
        <begin position="765"/>
        <end position="778"/>
    </location>
</feature>
<feature type="region of interest" description="Disordered" evidence="2">
    <location>
        <begin position="149"/>
        <end position="319"/>
    </location>
</feature>
<evidence type="ECO:0000313" key="4">
    <source>
        <dbReference type="Proteomes" id="UP000008066"/>
    </source>
</evidence>
<feature type="compositionally biased region" description="Basic and acidic residues" evidence="2">
    <location>
        <begin position="1088"/>
        <end position="1101"/>
    </location>
</feature>
<dbReference type="HOGENOM" id="CLU_248424_0_0_1"/>
<accession>G0SI46</accession>
<feature type="compositionally biased region" description="Polar residues" evidence="2">
    <location>
        <begin position="160"/>
        <end position="169"/>
    </location>
</feature>
<feature type="region of interest" description="Disordered" evidence="2">
    <location>
        <begin position="977"/>
        <end position="1247"/>
    </location>
</feature>
<dbReference type="STRING" id="759272.G0SI46"/>
<protein>
    <submittedName>
        <fullName evidence="3">Uncharacterized protein</fullName>
    </submittedName>
</protein>
<feature type="compositionally biased region" description="Pro residues" evidence="2">
    <location>
        <begin position="997"/>
        <end position="1012"/>
    </location>
</feature>
<name>G0SI46_CHATD</name>
<feature type="compositionally biased region" description="Low complexity" evidence="2">
    <location>
        <begin position="59"/>
        <end position="70"/>
    </location>
</feature>
<sequence length="1247" mass="135004">MHSAVLPAPSTRKRSRALIETPQDATVEEEGHSKGGHSLRKRARIDYTQEVIDDEVGVAITKTAAATPTTRSRKRRGAADDSEEESDREEFSSANKRRRAEGSPAPMGRTAGSYRRRQPSASKKPATEVAPALAASVVGQLADDVQDTILVGVPMDDTGAESTQSSPQKTDSRSDSSIRSADKDAGRTKETSPAPQQELDASWGTSAASSATLASNSPVDETKVTQEQRLTIEPPAAAAAAKDSPRPSEPKASPSPSAESAPRPTTENAAASGQPAPEAKPSEGSAAAPAAQAEVSSPLLRRAAKSTGPARMRALEPIYSSPTPFGTLLKLTPYESEDIALPGPFTEWVYPAADKAKAVEPTPVVTPTAASVSTEPKPVVSWDARRPLKVSEFFNLWRQEKKRREEAGEPPISLVEFNNVCAKRYREAQKNLDQPGGISPADEEEEVPAPKKSATKRKDVEESVQDDSQAPTAAPSPAAAEDEANQEDAVDEEQDTATVSNSPALKPDSPVEPIEVTRLPRKQYLFPKLRDPNEFVEALENYQEMDSDKLYSTLAAAVETMDVYQREYNELRKILDDEDNAKRRQANDKTIVNWENRQKADDPPHWRRHFDDVVKGPTPYEIRGVRAPKPYVDDPVLEHQREEDRLMAQIYGFKHNNHPSMVGRQNPEEQRWEMPENRLRKRTEKGAELAEDNVIEGKRTRKPRYVNESKDVSRAGTPLPSLPWGRRQRRKRIATPLDGEGEEADAPAENVEQPVRKGRRGRPPASAVAAATAAAQAQADRDDQESVMAEAQDANQTEDENEVETKPKGRRRGRIAAAKQEAPTSVPAGFGKRGRGANAGQETLYGQTVEQQQESRPSTASSEHTNDTVESTYSLREKKRRNFALENDPEIEPRRRGRGTVKQDTNSENNGEPRRRQRRKEPAAQDQPEVPMHPQHQQLAQTAAQSAPGSPHLQPIAASKFYHSFMTGPMVVEHMPQQAAHQPAQGPYLHTFNASPAFPPGVTPPPPPPPSVKKPITKIKITNPPGQTGNGTSNGSASASGSTSRAQTPANGTGGKGKGRKSSAAASTGEKNGSGASASAGSGVVNGDFDKPYAEMTKSEKMSWSMRRRWASGEMQGAVEKRRTTLANKKAERAAANANNSSNNNTSQNGNGTNQAPSNTDSAPSSAGPSDPTTPASLTGGPLALPRGSVGGLTMHPPQHQVHGIMQQPLMPGQRMLEYGMQHGQLPPPMQPQQPHGQQHPGIGRMP</sequence>
<dbReference type="PANTHER" id="PTHR12460:SF0">
    <property type="entry name" value="CID DOMAIN-CONTAINING PROTEIN-RELATED"/>
    <property type="match status" value="1"/>
</dbReference>
<dbReference type="EMBL" id="GL988048">
    <property type="protein sequence ID" value="EGS17116.1"/>
    <property type="molecule type" value="Genomic_DNA"/>
</dbReference>
<dbReference type="GO" id="GO:0000993">
    <property type="term" value="F:RNA polymerase II complex binding"/>
    <property type="evidence" value="ECO:0007669"/>
    <property type="project" value="TreeGrafter"/>
</dbReference>
<feature type="compositionally biased region" description="Low complexity" evidence="2">
    <location>
        <begin position="1018"/>
        <end position="1048"/>
    </location>
</feature>
<evidence type="ECO:0000313" key="3">
    <source>
        <dbReference type="EMBL" id="EGS17116.1"/>
    </source>
</evidence>
<feature type="compositionally biased region" description="Low complexity" evidence="2">
    <location>
        <begin position="250"/>
        <end position="264"/>
    </location>
</feature>
<feature type="compositionally biased region" description="Low complexity" evidence="2">
    <location>
        <begin position="977"/>
        <end position="987"/>
    </location>
</feature>
<dbReference type="OrthoDB" id="4115400at2759"/>
<feature type="coiled-coil region" evidence="1">
    <location>
        <begin position="554"/>
        <end position="581"/>
    </location>
</feature>
<keyword evidence="4" id="KW-1185">Reference proteome</keyword>
<feature type="compositionally biased region" description="Acidic residues" evidence="2">
    <location>
        <begin position="480"/>
        <end position="495"/>
    </location>
</feature>
<feature type="compositionally biased region" description="Low complexity" evidence="2">
    <location>
        <begin position="1062"/>
        <end position="1083"/>
    </location>
</feature>
<feature type="compositionally biased region" description="Low complexity" evidence="2">
    <location>
        <begin position="1134"/>
        <end position="1177"/>
    </location>
</feature>
<feature type="compositionally biased region" description="Basic and acidic residues" evidence="2">
    <location>
        <begin position="1119"/>
        <end position="1133"/>
    </location>
</feature>
<dbReference type="PANTHER" id="PTHR12460">
    <property type="entry name" value="CYCLIN-DEPENDENT KINASE INHIBITOR-RELATED PROTEIN"/>
    <property type="match status" value="1"/>
</dbReference>
<feature type="compositionally biased region" description="Polar residues" evidence="2">
    <location>
        <begin position="935"/>
        <end position="948"/>
    </location>
</feature>